<dbReference type="Gene3D" id="3.40.50.720">
    <property type="entry name" value="NAD(P)-binding Rossmann-like Domain"/>
    <property type="match status" value="1"/>
</dbReference>
<dbReference type="AlphaFoldDB" id="A0A323UPL7"/>
<keyword evidence="2" id="KW-1185">Reference proteome</keyword>
<proteinExistence type="predicted"/>
<name>A0A323UPL7_9RHOO</name>
<dbReference type="EMBL" id="QKOE01000049">
    <property type="protein sequence ID" value="PZA14267.1"/>
    <property type="molecule type" value="Genomic_DNA"/>
</dbReference>
<feature type="non-terminal residue" evidence="1">
    <location>
        <position position="43"/>
    </location>
</feature>
<dbReference type="SUPFAM" id="SSF51735">
    <property type="entry name" value="NAD(P)-binding Rossmann-fold domains"/>
    <property type="match status" value="1"/>
</dbReference>
<gene>
    <name evidence="1" type="ORF">DNK49_22755</name>
</gene>
<sequence>MNKIKCALIGPGNIGTDLLYKLRRSPVLEPVWMVGIDAGSEGL</sequence>
<evidence type="ECO:0000313" key="2">
    <source>
        <dbReference type="Proteomes" id="UP000248259"/>
    </source>
</evidence>
<protein>
    <submittedName>
        <fullName evidence="1">Acetaldehyde dehydrogenase (Acetylating)</fullName>
    </submittedName>
</protein>
<dbReference type="Proteomes" id="UP000248259">
    <property type="component" value="Unassembled WGS sequence"/>
</dbReference>
<accession>A0A323UPL7</accession>
<reference evidence="1 2" key="1">
    <citation type="submission" date="2018-06" db="EMBL/GenBank/DDBJ databases">
        <title>Azoarcus communis strain SWub3 genome.</title>
        <authorList>
            <person name="Zorraquino Salvo V."/>
            <person name="Toubiana D."/>
            <person name="Blumwald E."/>
        </authorList>
    </citation>
    <scope>NUCLEOTIDE SEQUENCE [LARGE SCALE GENOMIC DNA]</scope>
    <source>
        <strain evidence="1 2">SWub3</strain>
    </source>
</reference>
<evidence type="ECO:0000313" key="1">
    <source>
        <dbReference type="EMBL" id="PZA14267.1"/>
    </source>
</evidence>
<dbReference type="InterPro" id="IPR036291">
    <property type="entry name" value="NAD(P)-bd_dom_sf"/>
</dbReference>
<comment type="caution">
    <text evidence="1">The sequence shown here is derived from an EMBL/GenBank/DDBJ whole genome shotgun (WGS) entry which is preliminary data.</text>
</comment>
<organism evidence="1 2">
    <name type="scientific">Parazoarcus communis SWub3 = DSM 12120</name>
    <dbReference type="NCBI Taxonomy" id="1121029"/>
    <lineage>
        <taxon>Bacteria</taxon>
        <taxon>Pseudomonadati</taxon>
        <taxon>Pseudomonadota</taxon>
        <taxon>Betaproteobacteria</taxon>
        <taxon>Rhodocyclales</taxon>
        <taxon>Zoogloeaceae</taxon>
        <taxon>Parazoarcus</taxon>
    </lineage>
</organism>